<protein>
    <submittedName>
        <fullName evidence="1">Uncharacterized protein</fullName>
    </submittedName>
</protein>
<sequence length="128" mass="13939">MTFAVTVASRGDHAQRWTAVPNPDVRQPIKNHRCGRAQCPGRSAVIHSLPSGIKRCGEFVAKNVVTWRIRLTCAMNIHRTSLGGKAIPPRLREEGVGQCKKDISSEVLAHTAVAITHVFFGQAAIVGY</sequence>
<reference evidence="1 2" key="1">
    <citation type="submission" date="2021-06" db="EMBL/GenBank/DDBJ databases">
        <title>Caerostris darwini draft genome.</title>
        <authorList>
            <person name="Kono N."/>
            <person name="Arakawa K."/>
        </authorList>
    </citation>
    <scope>NUCLEOTIDE SEQUENCE [LARGE SCALE GENOMIC DNA]</scope>
</reference>
<evidence type="ECO:0000313" key="1">
    <source>
        <dbReference type="EMBL" id="GIX66993.1"/>
    </source>
</evidence>
<accession>A0AAV4M4V7</accession>
<keyword evidence="2" id="KW-1185">Reference proteome</keyword>
<proteinExistence type="predicted"/>
<gene>
    <name evidence="1" type="ORF">CDAR_12001</name>
</gene>
<name>A0AAV4M4V7_9ARAC</name>
<dbReference type="AlphaFoldDB" id="A0AAV4M4V7"/>
<comment type="caution">
    <text evidence="1">The sequence shown here is derived from an EMBL/GenBank/DDBJ whole genome shotgun (WGS) entry which is preliminary data.</text>
</comment>
<dbReference type="Proteomes" id="UP001054837">
    <property type="component" value="Unassembled WGS sequence"/>
</dbReference>
<organism evidence="1 2">
    <name type="scientific">Caerostris darwini</name>
    <dbReference type="NCBI Taxonomy" id="1538125"/>
    <lineage>
        <taxon>Eukaryota</taxon>
        <taxon>Metazoa</taxon>
        <taxon>Ecdysozoa</taxon>
        <taxon>Arthropoda</taxon>
        <taxon>Chelicerata</taxon>
        <taxon>Arachnida</taxon>
        <taxon>Araneae</taxon>
        <taxon>Araneomorphae</taxon>
        <taxon>Entelegynae</taxon>
        <taxon>Araneoidea</taxon>
        <taxon>Araneidae</taxon>
        <taxon>Caerostris</taxon>
    </lineage>
</organism>
<evidence type="ECO:0000313" key="2">
    <source>
        <dbReference type="Proteomes" id="UP001054837"/>
    </source>
</evidence>
<dbReference type="EMBL" id="BPLQ01000045">
    <property type="protein sequence ID" value="GIX66993.1"/>
    <property type="molecule type" value="Genomic_DNA"/>
</dbReference>